<sequence length="66" mass="7380">MHYVPKKKDNVLPSTYAEVVEAEKSQQSNLIGTHAGKKQNEEHEAERKQAHERPKISGDDNGAIPD</sequence>
<feature type="compositionally biased region" description="Basic and acidic residues" evidence="1">
    <location>
        <begin position="38"/>
        <end position="58"/>
    </location>
</feature>
<evidence type="ECO:0000256" key="1">
    <source>
        <dbReference type="SAM" id="MobiDB-lite"/>
    </source>
</evidence>
<dbReference type="AlphaFoldDB" id="A0A392TEF5"/>
<evidence type="ECO:0000313" key="3">
    <source>
        <dbReference type="Proteomes" id="UP000265520"/>
    </source>
</evidence>
<feature type="non-terminal residue" evidence="2">
    <location>
        <position position="66"/>
    </location>
</feature>
<name>A0A392TEF5_9FABA</name>
<reference evidence="2 3" key="1">
    <citation type="journal article" date="2018" name="Front. Plant Sci.">
        <title>Red Clover (Trifolium pratense) and Zigzag Clover (T. medium) - A Picture of Genomic Similarities and Differences.</title>
        <authorList>
            <person name="Dluhosova J."/>
            <person name="Istvanek J."/>
            <person name="Nedelnik J."/>
            <person name="Repkova J."/>
        </authorList>
    </citation>
    <scope>NUCLEOTIDE SEQUENCE [LARGE SCALE GENOMIC DNA]</scope>
    <source>
        <strain evidence="3">cv. 10/8</strain>
        <tissue evidence="2">Leaf</tissue>
    </source>
</reference>
<comment type="caution">
    <text evidence="2">The sequence shown here is derived from an EMBL/GenBank/DDBJ whole genome shotgun (WGS) entry which is preliminary data.</text>
</comment>
<protein>
    <submittedName>
        <fullName evidence="2">Uncharacterized protein</fullName>
    </submittedName>
</protein>
<dbReference type="Proteomes" id="UP000265520">
    <property type="component" value="Unassembled WGS sequence"/>
</dbReference>
<organism evidence="2 3">
    <name type="scientific">Trifolium medium</name>
    <dbReference type="NCBI Taxonomy" id="97028"/>
    <lineage>
        <taxon>Eukaryota</taxon>
        <taxon>Viridiplantae</taxon>
        <taxon>Streptophyta</taxon>
        <taxon>Embryophyta</taxon>
        <taxon>Tracheophyta</taxon>
        <taxon>Spermatophyta</taxon>
        <taxon>Magnoliopsida</taxon>
        <taxon>eudicotyledons</taxon>
        <taxon>Gunneridae</taxon>
        <taxon>Pentapetalae</taxon>
        <taxon>rosids</taxon>
        <taxon>fabids</taxon>
        <taxon>Fabales</taxon>
        <taxon>Fabaceae</taxon>
        <taxon>Papilionoideae</taxon>
        <taxon>50 kb inversion clade</taxon>
        <taxon>NPAAA clade</taxon>
        <taxon>Hologalegina</taxon>
        <taxon>IRL clade</taxon>
        <taxon>Trifolieae</taxon>
        <taxon>Trifolium</taxon>
    </lineage>
</organism>
<accession>A0A392TEF5</accession>
<keyword evidence="3" id="KW-1185">Reference proteome</keyword>
<feature type="region of interest" description="Disordered" evidence="1">
    <location>
        <begin position="23"/>
        <end position="66"/>
    </location>
</feature>
<evidence type="ECO:0000313" key="2">
    <source>
        <dbReference type="EMBL" id="MCI59511.1"/>
    </source>
</evidence>
<dbReference type="EMBL" id="LXQA010564951">
    <property type="protein sequence ID" value="MCI59511.1"/>
    <property type="molecule type" value="Genomic_DNA"/>
</dbReference>
<proteinExistence type="predicted"/>